<dbReference type="GO" id="GO:0016020">
    <property type="term" value="C:membrane"/>
    <property type="evidence" value="ECO:0007669"/>
    <property type="project" value="UniProtKB-SubCell"/>
</dbReference>
<dbReference type="AlphaFoldDB" id="A0A450TMD5"/>
<evidence type="ECO:0000313" key="10">
    <source>
        <dbReference type="EMBL" id="VFJ68891.1"/>
    </source>
</evidence>
<dbReference type="EMBL" id="CAADEX010000226">
    <property type="protein sequence ID" value="VFJ68891.1"/>
    <property type="molecule type" value="Genomic_DNA"/>
</dbReference>
<evidence type="ECO:0000256" key="4">
    <source>
        <dbReference type="ARBA" id="ARBA00022803"/>
    </source>
</evidence>
<keyword evidence="4 8" id="KW-0802">TPR repeat</keyword>
<dbReference type="SUPFAM" id="SSF48452">
    <property type="entry name" value="TPR-like"/>
    <property type="match status" value="2"/>
</dbReference>
<comment type="similarity">
    <text evidence="7">Belongs to the Tom70 family.</text>
</comment>
<dbReference type="Pfam" id="PF13432">
    <property type="entry name" value="TPR_16"/>
    <property type="match status" value="2"/>
</dbReference>
<dbReference type="Gene3D" id="1.25.40.10">
    <property type="entry name" value="Tetratricopeptide repeat domain"/>
    <property type="match status" value="3"/>
</dbReference>
<evidence type="ECO:0000256" key="6">
    <source>
        <dbReference type="ARBA" id="ARBA00023136"/>
    </source>
</evidence>
<feature type="domain" description="Glycosyltransferase 61 catalytic" evidence="9">
    <location>
        <begin position="87"/>
        <end position="249"/>
    </location>
</feature>
<evidence type="ECO:0000256" key="7">
    <source>
        <dbReference type="ARBA" id="ARBA00038030"/>
    </source>
</evidence>
<evidence type="ECO:0000256" key="3">
    <source>
        <dbReference type="ARBA" id="ARBA00022737"/>
    </source>
</evidence>
<accession>A0A450TMD5</accession>
<evidence type="ECO:0000259" key="9">
    <source>
        <dbReference type="Pfam" id="PF04577"/>
    </source>
</evidence>
<evidence type="ECO:0000256" key="2">
    <source>
        <dbReference type="ARBA" id="ARBA00022692"/>
    </source>
</evidence>
<keyword evidence="2" id="KW-0812">Transmembrane</keyword>
<name>A0A450TMD5_9GAMM</name>
<feature type="repeat" description="TPR" evidence="8">
    <location>
        <begin position="456"/>
        <end position="489"/>
    </location>
</feature>
<organism evidence="10">
    <name type="scientific">Candidatus Kentrum sp. DK</name>
    <dbReference type="NCBI Taxonomy" id="2126562"/>
    <lineage>
        <taxon>Bacteria</taxon>
        <taxon>Pseudomonadati</taxon>
        <taxon>Pseudomonadota</taxon>
        <taxon>Gammaproteobacteria</taxon>
        <taxon>Candidatus Kentrum</taxon>
    </lineage>
</organism>
<dbReference type="PANTHER" id="PTHR46208">
    <property type="entry name" value="MITOCHONDRIAL IMPORT RECEPTOR SUBUNIT TOM70"/>
    <property type="match status" value="1"/>
</dbReference>
<dbReference type="Pfam" id="PF04577">
    <property type="entry name" value="Glyco_transf_61"/>
    <property type="match status" value="1"/>
</dbReference>
<dbReference type="InterPro" id="IPR019734">
    <property type="entry name" value="TPR_rpt"/>
</dbReference>
<dbReference type="PANTHER" id="PTHR46208:SF1">
    <property type="entry name" value="MITOCHONDRIAL IMPORT RECEPTOR SUBUNIT TOM70"/>
    <property type="match status" value="1"/>
</dbReference>
<feature type="repeat" description="TPR" evidence="8">
    <location>
        <begin position="592"/>
        <end position="625"/>
    </location>
</feature>
<evidence type="ECO:0000256" key="8">
    <source>
        <dbReference type="PROSITE-ProRule" id="PRU00339"/>
    </source>
</evidence>
<dbReference type="InterPro" id="IPR011990">
    <property type="entry name" value="TPR-like_helical_dom_sf"/>
</dbReference>
<evidence type="ECO:0000256" key="1">
    <source>
        <dbReference type="ARBA" id="ARBA00004167"/>
    </source>
</evidence>
<dbReference type="GO" id="GO:0008320">
    <property type="term" value="F:protein transmembrane transporter activity"/>
    <property type="evidence" value="ECO:0007669"/>
    <property type="project" value="TreeGrafter"/>
</dbReference>
<keyword evidence="6" id="KW-0472">Membrane</keyword>
<dbReference type="GO" id="GO:0030150">
    <property type="term" value="P:protein import into mitochondrial matrix"/>
    <property type="evidence" value="ECO:0007669"/>
    <property type="project" value="TreeGrafter"/>
</dbReference>
<keyword evidence="5" id="KW-1133">Transmembrane helix</keyword>
<evidence type="ECO:0000256" key="5">
    <source>
        <dbReference type="ARBA" id="ARBA00022989"/>
    </source>
</evidence>
<protein>
    <submittedName>
        <fullName evidence="10">Tetratricopeptide repeat-containing protein</fullName>
    </submittedName>
</protein>
<gene>
    <name evidence="10" type="ORF">BECKDK2373B_GA0170837_12263</name>
</gene>
<comment type="subcellular location">
    <subcellularLocation>
        <location evidence="1">Membrane</location>
        <topology evidence="1">Single-pass membrane protein</topology>
    </subcellularLocation>
</comment>
<dbReference type="GO" id="GO:0016757">
    <property type="term" value="F:glycosyltransferase activity"/>
    <property type="evidence" value="ECO:0007669"/>
    <property type="project" value="InterPro"/>
</dbReference>
<reference evidence="10" key="1">
    <citation type="submission" date="2019-02" db="EMBL/GenBank/DDBJ databases">
        <authorList>
            <person name="Gruber-Vodicka R. H."/>
            <person name="Seah K. B. B."/>
        </authorList>
    </citation>
    <scope>NUCLEOTIDE SEQUENCE</scope>
    <source>
        <strain evidence="10">BECK_DK47</strain>
    </source>
</reference>
<dbReference type="Pfam" id="PF13181">
    <property type="entry name" value="TPR_8"/>
    <property type="match status" value="1"/>
</dbReference>
<proteinExistence type="inferred from homology"/>
<dbReference type="PROSITE" id="PS50005">
    <property type="entry name" value="TPR"/>
    <property type="match status" value="2"/>
</dbReference>
<keyword evidence="3" id="KW-0677">Repeat</keyword>
<dbReference type="GO" id="GO:0030943">
    <property type="term" value="F:mitochondrion targeting sequence binding"/>
    <property type="evidence" value="ECO:0007669"/>
    <property type="project" value="TreeGrafter"/>
</dbReference>
<dbReference type="SMART" id="SM00028">
    <property type="entry name" value="TPR"/>
    <property type="match status" value="8"/>
</dbReference>
<dbReference type="InterPro" id="IPR049625">
    <property type="entry name" value="Glyco_transf_61_cat"/>
</dbReference>
<sequence length="702" mass="79531">MSSIFEPHAEEYKNAVIMPSIAYGLSNSMIKGALHGILGGVYSNGVPIPQALFIRCSEQVEHQAPYVEPSEEVSGTHIYCGPLFPHFAHFILENLSRIWYAKRHPELKIVWTLQNNYLPWQKEILEILGIKNQAFFVDSPTRFSSLIVPSSGYAAPGFLAPYHLDALGVIEPKEVIPGKKIYISRSRMPSTHGGYTNEAAMEDILEKQGWKIFHPQEHPVKTRFDEISSSEVVLLIDGAAFASFIFFRELHSKIFSMVRLDEGSPFTDILARKKSFRYTVLRVPKNVQAGTGPQARSELDLTVFKELLQKTNFLSGDISCIEDLCVPYRWDHQALITQFENTLNTIKTRCSPEREYFYKSVLFEKEGDLDRAVAEIGKAITARNTTPLLHHHLARFLVRKGDFNGAAKAQQRAMLLDSEKHPLFHVELSRIYAQGDKLDKAIEEAKAAIGLQEDNPHFHHHLGNLLMQKGDLDGAEAAQKKAIELDPESLDAHIQLSHIHARKSELDKAIKEVEIAIGLQEDNPYLLHHFGNLLLQQGSVDSAEVAQRKTVELDPRIPGSHFQLSHIHAGRNELDKAIEEAETAIGLQEDNPHFHHHLGALLLQKEDLDGAEAAQRQAIELDPNLPGLQVQLDRIHARKNERDKAIEEKVRKNAREMNFYFGPVLRQLAFIAEEDGRYRAGFWRGLIDRLPGFRHSKNRLRK</sequence>